<keyword evidence="2" id="KW-1185">Reference proteome</keyword>
<feature type="non-terminal residue" evidence="1">
    <location>
        <position position="1"/>
    </location>
</feature>
<sequence>MSVQLRVIIEEHNVRKLTLPLGIPDTVEDLVSKIVETFQLQGEYGLLYEDKDFGNQFFSVISTTELQDMATVKIVKKKEPTVVLDLHPLKESGQSSLLSSVESEIDTTADDSEACAAATDDCRSSSSQDIFFLPVSCRTDPWPVPFKIPQFSRDIELILEEANKAYHASGKYFQDASVKSAIMQDLAKAIFSYTAYPSIHQIASVAEALVEKFPCLKEPGSYAGMYGWQQRIKYKMHNFRAKLKTQKYSWPEIEVNTLKRKSPADTAPAKNLKRPKKAEVNYLPPHPLGENQDNLEKERLELVNEITKKNSGKIIGEKMSKTFSISIQLFPERSVFKEMWPALFTETQIKEEFRRITTISLEERFMFKLDSYTPRLLQLMRSKRGAVGTRMRPLLNTVNESQSIENKRDAVLSCLIEYLGEPQEELFQDSQLNMKNDEEGQAEQSMRVLLIYNPMADDDPVDVSIVIEGIQVISGCGYKTKACMLLMGLIYALNLEYPKKLKNTFEVFQKLFLELDGGKCLKKVHSLKIKL</sequence>
<gene>
    <name evidence="1" type="ORF">C0J50_23868</name>
</gene>
<dbReference type="PANTHER" id="PTHR31025:SF31">
    <property type="entry name" value="SI:CH211-166E11.5"/>
    <property type="match status" value="1"/>
</dbReference>
<proteinExistence type="predicted"/>
<evidence type="ECO:0000313" key="1">
    <source>
        <dbReference type="EMBL" id="KAI5616569.1"/>
    </source>
</evidence>
<accession>A0AAD5AIW0</accession>
<name>A0AAD5AIW0_SILAS</name>
<evidence type="ECO:0000313" key="2">
    <source>
        <dbReference type="Proteomes" id="UP001205998"/>
    </source>
</evidence>
<dbReference type="EMBL" id="MU551722">
    <property type="protein sequence ID" value="KAI5616569.1"/>
    <property type="molecule type" value="Genomic_DNA"/>
</dbReference>
<dbReference type="PANTHER" id="PTHR31025">
    <property type="entry name" value="SI:CH211-196P9.1-RELATED"/>
    <property type="match status" value="1"/>
</dbReference>
<comment type="caution">
    <text evidence="1">The sequence shown here is derived from an EMBL/GenBank/DDBJ whole genome shotgun (WGS) entry which is preliminary data.</text>
</comment>
<reference evidence="1" key="1">
    <citation type="submission" date="2018-07" db="EMBL/GenBank/DDBJ databases">
        <title>Comparative genomics of catfishes provides insights into carnivory and benthic adaptation.</title>
        <authorList>
            <person name="Zhang Y."/>
            <person name="Wang D."/>
            <person name="Peng Z."/>
            <person name="Zheng S."/>
            <person name="Shao F."/>
            <person name="Tao W."/>
        </authorList>
    </citation>
    <scope>NUCLEOTIDE SEQUENCE</scope>
    <source>
        <strain evidence="1">Chongqing</strain>
    </source>
</reference>
<dbReference type="AlphaFoldDB" id="A0AAD5AIW0"/>
<organism evidence="1 2">
    <name type="scientific">Silurus asotus</name>
    <name type="common">Amur catfish</name>
    <name type="synonym">Parasilurus asotus</name>
    <dbReference type="NCBI Taxonomy" id="30991"/>
    <lineage>
        <taxon>Eukaryota</taxon>
        <taxon>Metazoa</taxon>
        <taxon>Chordata</taxon>
        <taxon>Craniata</taxon>
        <taxon>Vertebrata</taxon>
        <taxon>Euteleostomi</taxon>
        <taxon>Actinopterygii</taxon>
        <taxon>Neopterygii</taxon>
        <taxon>Teleostei</taxon>
        <taxon>Ostariophysi</taxon>
        <taxon>Siluriformes</taxon>
        <taxon>Siluridae</taxon>
        <taxon>Silurus</taxon>
    </lineage>
</organism>
<dbReference type="Proteomes" id="UP001205998">
    <property type="component" value="Unassembled WGS sequence"/>
</dbReference>
<protein>
    <submittedName>
        <fullName evidence="1">Uncharacterized protein</fullName>
    </submittedName>
</protein>